<feature type="transmembrane region" description="Helical" evidence="1">
    <location>
        <begin position="6"/>
        <end position="27"/>
    </location>
</feature>
<proteinExistence type="predicted"/>
<organism evidence="2 3">
    <name type="scientific">Sporolactobacillus inulinus</name>
    <dbReference type="NCBI Taxonomy" id="2078"/>
    <lineage>
        <taxon>Bacteria</taxon>
        <taxon>Bacillati</taxon>
        <taxon>Bacillota</taxon>
        <taxon>Bacilli</taxon>
        <taxon>Bacillales</taxon>
        <taxon>Sporolactobacillaceae</taxon>
        <taxon>Sporolactobacillus</taxon>
    </lineage>
</organism>
<keyword evidence="1" id="KW-0812">Transmembrane</keyword>
<accession>A0A4Y1ZB07</accession>
<keyword evidence="1" id="KW-0472">Membrane</keyword>
<dbReference type="EMBL" id="BEXB01000012">
    <property type="protein sequence ID" value="GAY76225.1"/>
    <property type="molecule type" value="Genomic_DNA"/>
</dbReference>
<dbReference type="Proteomes" id="UP000319716">
    <property type="component" value="Unassembled WGS sequence"/>
</dbReference>
<evidence type="ECO:0000256" key="1">
    <source>
        <dbReference type="SAM" id="Phobius"/>
    </source>
</evidence>
<dbReference type="AlphaFoldDB" id="A0A4Y1ZB07"/>
<evidence type="ECO:0000313" key="3">
    <source>
        <dbReference type="Proteomes" id="UP000319716"/>
    </source>
</evidence>
<name>A0A4Y1ZB07_9BACL</name>
<reference evidence="2 3" key="1">
    <citation type="submission" date="2017-11" db="EMBL/GenBank/DDBJ databases">
        <title>Draft Genome Sequence of Sporolactobacillus inulinus NBRC 111894 Isolated from Koso, a Japanese Sugar-Vegetable Fermented Beverage.</title>
        <authorList>
            <person name="Chiou T.Y."/>
            <person name="Oshima K."/>
            <person name="Suda W."/>
            <person name="Hattori M."/>
            <person name="Takahashi T."/>
        </authorList>
    </citation>
    <scope>NUCLEOTIDE SEQUENCE [LARGE SCALE GENOMIC DNA]</scope>
    <source>
        <strain evidence="2 3">NBRC111894</strain>
    </source>
</reference>
<protein>
    <submittedName>
        <fullName evidence="2">Uncharacterized protein</fullName>
    </submittedName>
</protein>
<gene>
    <name evidence="2" type="ORF">NBRC111894_1779</name>
</gene>
<sequence>MVSYYIHSYPFFSIVYSFFAVRLKLICKCNKNCFIMIKHD</sequence>
<keyword evidence="1" id="KW-1133">Transmembrane helix</keyword>
<comment type="caution">
    <text evidence="2">The sequence shown here is derived from an EMBL/GenBank/DDBJ whole genome shotgun (WGS) entry which is preliminary data.</text>
</comment>
<evidence type="ECO:0000313" key="2">
    <source>
        <dbReference type="EMBL" id="GAY76225.1"/>
    </source>
</evidence>